<dbReference type="Gene3D" id="3.30.160.20">
    <property type="match status" value="1"/>
</dbReference>
<dbReference type="Proteomes" id="UP000824259">
    <property type="component" value="Unassembled WGS sequence"/>
</dbReference>
<keyword evidence="7 8" id="KW-0694">RNA-binding</keyword>
<feature type="domain" description="RNase III" evidence="10">
    <location>
        <begin position="20"/>
        <end position="145"/>
    </location>
</feature>
<comment type="similarity">
    <text evidence="2">Belongs to the ribonuclease III family.</text>
</comment>
<evidence type="ECO:0000256" key="2">
    <source>
        <dbReference type="ARBA" id="ARBA00010183"/>
    </source>
</evidence>
<accession>A0A9D2RHV0</accession>
<dbReference type="EMBL" id="DWYR01000021">
    <property type="protein sequence ID" value="HJA99286.1"/>
    <property type="molecule type" value="Genomic_DNA"/>
</dbReference>
<dbReference type="GO" id="GO:0003725">
    <property type="term" value="F:double-stranded RNA binding"/>
    <property type="evidence" value="ECO:0007669"/>
    <property type="project" value="TreeGrafter"/>
</dbReference>
<reference evidence="11" key="2">
    <citation type="submission" date="2021-04" db="EMBL/GenBank/DDBJ databases">
        <authorList>
            <person name="Gilroy R."/>
        </authorList>
    </citation>
    <scope>NUCLEOTIDE SEQUENCE</scope>
    <source>
        <strain evidence="11">CHK169-11906</strain>
    </source>
</reference>
<dbReference type="Pfam" id="PF14622">
    <property type="entry name" value="Ribonucleas_3_3"/>
    <property type="match status" value="1"/>
</dbReference>
<comment type="caution">
    <text evidence="11">The sequence shown here is derived from an EMBL/GenBank/DDBJ whole genome shotgun (WGS) entry which is preliminary data.</text>
</comment>
<dbReference type="GO" id="GO:0019843">
    <property type="term" value="F:rRNA binding"/>
    <property type="evidence" value="ECO:0007669"/>
    <property type="project" value="UniProtKB-KW"/>
</dbReference>
<feature type="active site" evidence="8">
    <location>
        <position position="134"/>
    </location>
</feature>
<evidence type="ECO:0000256" key="6">
    <source>
        <dbReference type="ARBA" id="ARBA00022801"/>
    </source>
</evidence>
<dbReference type="GO" id="GO:0005737">
    <property type="term" value="C:cytoplasm"/>
    <property type="evidence" value="ECO:0007669"/>
    <property type="project" value="UniProtKB-SubCell"/>
</dbReference>
<dbReference type="HAMAP" id="MF_00104">
    <property type="entry name" value="RNase_III"/>
    <property type="match status" value="1"/>
</dbReference>
<sequence>MRNFVLRAVRRNYGPDKEYYRIIDDLFGFIPHNIELYKLALIHKSASFVLEDGQTINNERLEFLGDAVIEAVTSDYLYIEFPDRQEGFLTQLRSKIVSRQSLNTIARTIGLDRHVIANSNGSGNQKHIFGDAFEAMIGAIYLDMGYDFVNRLLINRIYYRYLDIDSLLDEETDFKSRLIEWCQKNHHSIAFETVHGSGYSSNHPVFDSTVLIDGICVGHGQGESKKEAEQHAASSVSNVTMNDETVGEILDKVDRLLQSNRGNVS</sequence>
<evidence type="ECO:0000313" key="11">
    <source>
        <dbReference type="EMBL" id="HJA99286.1"/>
    </source>
</evidence>
<dbReference type="CDD" id="cd10845">
    <property type="entry name" value="DSRM_RNAse_III_family"/>
    <property type="match status" value="1"/>
</dbReference>
<dbReference type="GO" id="GO:0006364">
    <property type="term" value="P:rRNA processing"/>
    <property type="evidence" value="ECO:0007669"/>
    <property type="project" value="UniProtKB-UniRule"/>
</dbReference>
<protein>
    <recommendedName>
        <fullName evidence="8">Ribonuclease 3</fullName>
        <ecNumber evidence="8">3.1.26.3</ecNumber>
    </recommendedName>
    <alternativeName>
        <fullName evidence="8">Ribonuclease III</fullName>
        <shortName evidence="8">RNase III</shortName>
    </alternativeName>
</protein>
<comment type="subcellular location">
    <subcellularLocation>
        <location evidence="8">Cytoplasm</location>
    </subcellularLocation>
</comment>
<keyword evidence="6 8" id="KW-0378">Hydrolase</keyword>
<dbReference type="PANTHER" id="PTHR11207:SF0">
    <property type="entry name" value="RIBONUCLEASE 3"/>
    <property type="match status" value="1"/>
</dbReference>
<dbReference type="InterPro" id="IPR000999">
    <property type="entry name" value="RNase_III_dom"/>
</dbReference>
<feature type="binding site" evidence="8">
    <location>
        <position position="134"/>
    </location>
    <ligand>
        <name>Mg(2+)</name>
        <dbReference type="ChEBI" id="CHEBI:18420"/>
    </ligand>
</feature>
<dbReference type="GO" id="GO:0004525">
    <property type="term" value="F:ribonuclease III activity"/>
    <property type="evidence" value="ECO:0007669"/>
    <property type="project" value="UniProtKB-UniRule"/>
</dbReference>
<evidence type="ECO:0000256" key="8">
    <source>
        <dbReference type="HAMAP-Rule" id="MF_00104"/>
    </source>
</evidence>
<dbReference type="PROSITE" id="PS00517">
    <property type="entry name" value="RNASE_3_1"/>
    <property type="match status" value="1"/>
</dbReference>
<dbReference type="EC" id="3.1.26.3" evidence="8"/>
<evidence type="ECO:0000313" key="12">
    <source>
        <dbReference type="Proteomes" id="UP000824259"/>
    </source>
</evidence>
<comment type="subunit">
    <text evidence="8">Homodimer.</text>
</comment>
<feature type="binding site" evidence="8">
    <location>
        <position position="131"/>
    </location>
    <ligand>
        <name>Mg(2+)</name>
        <dbReference type="ChEBI" id="CHEBI:18420"/>
    </ligand>
</feature>
<evidence type="ECO:0000256" key="5">
    <source>
        <dbReference type="ARBA" id="ARBA00022759"/>
    </source>
</evidence>
<keyword evidence="8" id="KW-0819">tRNA processing</keyword>
<keyword evidence="3 8" id="KW-0507">mRNA processing</keyword>
<evidence type="ECO:0000256" key="3">
    <source>
        <dbReference type="ARBA" id="ARBA00022664"/>
    </source>
</evidence>
<comment type="function">
    <text evidence="8">Digests double-stranded RNA. Involved in the processing of primary rRNA transcript to yield the immediate precursors to the large and small rRNAs (23S and 16S). Processes some mRNAs, and tRNAs when they are encoded in the rRNA operon. Processes pre-crRNA and tracrRNA of type II CRISPR loci if present in the organism.</text>
</comment>
<evidence type="ECO:0000256" key="7">
    <source>
        <dbReference type="ARBA" id="ARBA00022884"/>
    </source>
</evidence>
<keyword evidence="8" id="KW-0698">rRNA processing</keyword>
<dbReference type="Pfam" id="PF00035">
    <property type="entry name" value="dsrm"/>
    <property type="match status" value="1"/>
</dbReference>
<dbReference type="InterPro" id="IPR011907">
    <property type="entry name" value="RNase_III"/>
</dbReference>
<keyword evidence="4 8" id="KW-0540">Nuclease</keyword>
<keyword evidence="8" id="KW-0963">Cytoplasm</keyword>
<dbReference type="InterPro" id="IPR036389">
    <property type="entry name" value="RNase_III_sf"/>
</dbReference>
<evidence type="ECO:0000259" key="10">
    <source>
        <dbReference type="PROSITE" id="PS50142"/>
    </source>
</evidence>
<dbReference type="SUPFAM" id="SSF54768">
    <property type="entry name" value="dsRNA-binding domain-like"/>
    <property type="match status" value="1"/>
</dbReference>
<dbReference type="SUPFAM" id="SSF69065">
    <property type="entry name" value="RNase III domain-like"/>
    <property type="match status" value="1"/>
</dbReference>
<dbReference type="GO" id="GO:0010468">
    <property type="term" value="P:regulation of gene expression"/>
    <property type="evidence" value="ECO:0007669"/>
    <property type="project" value="TreeGrafter"/>
</dbReference>
<feature type="active site" evidence="8">
    <location>
        <position position="66"/>
    </location>
</feature>
<dbReference type="InterPro" id="IPR014720">
    <property type="entry name" value="dsRBD_dom"/>
</dbReference>
<evidence type="ECO:0000259" key="9">
    <source>
        <dbReference type="PROSITE" id="PS50137"/>
    </source>
</evidence>
<dbReference type="NCBIfam" id="TIGR02191">
    <property type="entry name" value="RNaseIII"/>
    <property type="match status" value="1"/>
</dbReference>
<proteinExistence type="inferred from homology"/>
<keyword evidence="5 8" id="KW-0255">Endonuclease</keyword>
<dbReference type="SMART" id="SM00535">
    <property type="entry name" value="RIBOc"/>
    <property type="match status" value="1"/>
</dbReference>
<comment type="catalytic activity">
    <reaction evidence="1 8">
        <text>Endonucleolytic cleavage to 5'-phosphomonoester.</text>
        <dbReference type="EC" id="3.1.26.3"/>
    </reaction>
</comment>
<gene>
    <name evidence="8 11" type="primary">rnc</name>
    <name evidence="11" type="ORF">H9779_06805</name>
</gene>
<dbReference type="PROSITE" id="PS50137">
    <property type="entry name" value="DS_RBD"/>
    <property type="match status" value="1"/>
</dbReference>
<keyword evidence="8" id="KW-0460">Magnesium</keyword>
<comment type="cofactor">
    <cofactor evidence="8">
        <name>Mg(2+)</name>
        <dbReference type="ChEBI" id="CHEBI:18420"/>
    </cofactor>
</comment>
<dbReference type="PROSITE" id="PS50142">
    <property type="entry name" value="RNASE_3_2"/>
    <property type="match status" value="1"/>
</dbReference>
<dbReference type="SMART" id="SM00358">
    <property type="entry name" value="DSRM"/>
    <property type="match status" value="1"/>
</dbReference>
<evidence type="ECO:0000256" key="4">
    <source>
        <dbReference type="ARBA" id="ARBA00022722"/>
    </source>
</evidence>
<dbReference type="GO" id="GO:0046872">
    <property type="term" value="F:metal ion binding"/>
    <property type="evidence" value="ECO:0007669"/>
    <property type="project" value="UniProtKB-KW"/>
</dbReference>
<dbReference type="PANTHER" id="PTHR11207">
    <property type="entry name" value="RIBONUCLEASE III"/>
    <property type="match status" value="1"/>
</dbReference>
<dbReference type="Gene3D" id="1.10.1520.10">
    <property type="entry name" value="Ribonuclease III domain"/>
    <property type="match status" value="1"/>
</dbReference>
<feature type="domain" description="DRBM" evidence="9">
    <location>
        <begin position="173"/>
        <end position="242"/>
    </location>
</feature>
<feature type="binding site" evidence="8">
    <location>
        <position position="62"/>
    </location>
    <ligand>
        <name>Mg(2+)</name>
        <dbReference type="ChEBI" id="CHEBI:18420"/>
    </ligand>
</feature>
<dbReference type="GO" id="GO:0006397">
    <property type="term" value="P:mRNA processing"/>
    <property type="evidence" value="ECO:0007669"/>
    <property type="project" value="UniProtKB-UniRule"/>
</dbReference>
<reference evidence="11" key="1">
    <citation type="journal article" date="2021" name="PeerJ">
        <title>Extensive microbial diversity within the chicken gut microbiome revealed by metagenomics and culture.</title>
        <authorList>
            <person name="Gilroy R."/>
            <person name="Ravi A."/>
            <person name="Getino M."/>
            <person name="Pursley I."/>
            <person name="Horton D.L."/>
            <person name="Alikhan N.F."/>
            <person name="Baker D."/>
            <person name="Gharbi K."/>
            <person name="Hall N."/>
            <person name="Watson M."/>
            <person name="Adriaenssens E.M."/>
            <person name="Foster-Nyarko E."/>
            <person name="Jarju S."/>
            <person name="Secka A."/>
            <person name="Antonio M."/>
            <person name="Oren A."/>
            <person name="Chaudhuri R.R."/>
            <person name="La Ragione R."/>
            <person name="Hildebrand F."/>
            <person name="Pallen M.J."/>
        </authorList>
    </citation>
    <scope>NUCLEOTIDE SEQUENCE</scope>
    <source>
        <strain evidence="11">CHK169-11906</strain>
    </source>
</reference>
<organism evidence="11 12">
    <name type="scientific">Candidatus Alistipes avicola</name>
    <dbReference type="NCBI Taxonomy" id="2838432"/>
    <lineage>
        <taxon>Bacteria</taxon>
        <taxon>Pseudomonadati</taxon>
        <taxon>Bacteroidota</taxon>
        <taxon>Bacteroidia</taxon>
        <taxon>Bacteroidales</taxon>
        <taxon>Rikenellaceae</taxon>
        <taxon>Alistipes</taxon>
    </lineage>
</organism>
<evidence type="ECO:0000256" key="1">
    <source>
        <dbReference type="ARBA" id="ARBA00000109"/>
    </source>
</evidence>
<keyword evidence="8" id="KW-0479">Metal-binding</keyword>
<dbReference type="CDD" id="cd00593">
    <property type="entry name" value="RIBOc"/>
    <property type="match status" value="1"/>
</dbReference>
<dbReference type="GO" id="GO:0008033">
    <property type="term" value="P:tRNA processing"/>
    <property type="evidence" value="ECO:0007669"/>
    <property type="project" value="UniProtKB-KW"/>
</dbReference>
<keyword evidence="8" id="KW-0699">rRNA-binding</keyword>
<name>A0A9D2RHV0_9BACT</name>
<dbReference type="AlphaFoldDB" id="A0A9D2RHV0"/>